<accession>A0AAW1KYY4</accession>
<evidence type="ECO:0000256" key="3">
    <source>
        <dbReference type="ARBA" id="ARBA00012251"/>
    </source>
</evidence>
<dbReference type="SUPFAM" id="SSF57850">
    <property type="entry name" value="RING/U-box"/>
    <property type="match status" value="2"/>
</dbReference>
<dbReference type="Proteomes" id="UP001443914">
    <property type="component" value="Unassembled WGS sequence"/>
</dbReference>
<dbReference type="GO" id="GO:0016567">
    <property type="term" value="P:protein ubiquitination"/>
    <property type="evidence" value="ECO:0007669"/>
    <property type="project" value="InterPro"/>
</dbReference>
<keyword evidence="4" id="KW-0808">Transferase</keyword>
<evidence type="ECO:0000256" key="5">
    <source>
        <dbReference type="ARBA" id="ARBA00022723"/>
    </source>
</evidence>
<reference evidence="11" key="1">
    <citation type="submission" date="2024-03" db="EMBL/GenBank/DDBJ databases">
        <title>WGS assembly of Saponaria officinalis var. Norfolk2.</title>
        <authorList>
            <person name="Jenkins J."/>
            <person name="Shu S."/>
            <person name="Grimwood J."/>
            <person name="Barry K."/>
            <person name="Goodstein D."/>
            <person name="Schmutz J."/>
            <person name="Leebens-Mack J."/>
            <person name="Osbourn A."/>
        </authorList>
    </citation>
    <scope>NUCLEOTIDE SEQUENCE [LARGE SCALE GENOMIC DNA]</scope>
    <source>
        <strain evidence="11">JIC</strain>
    </source>
</reference>
<dbReference type="PANTHER" id="PTHR11685">
    <property type="entry name" value="RBR FAMILY RING FINGER AND IBR DOMAIN-CONTAINING"/>
    <property type="match status" value="1"/>
</dbReference>
<keyword evidence="7" id="KW-0863">Zinc-finger</keyword>
<evidence type="ECO:0000313" key="11">
    <source>
        <dbReference type="EMBL" id="KAK9726103.1"/>
    </source>
</evidence>
<evidence type="ECO:0000256" key="6">
    <source>
        <dbReference type="ARBA" id="ARBA00022737"/>
    </source>
</evidence>
<evidence type="ECO:0000256" key="4">
    <source>
        <dbReference type="ARBA" id="ARBA00022679"/>
    </source>
</evidence>
<dbReference type="EC" id="2.3.2.31" evidence="3"/>
<evidence type="ECO:0000256" key="9">
    <source>
        <dbReference type="ARBA" id="ARBA00022833"/>
    </source>
</evidence>
<dbReference type="PROSITE" id="PS51873">
    <property type="entry name" value="TRIAD"/>
    <property type="match status" value="1"/>
</dbReference>
<gene>
    <name evidence="11" type="ORF">RND81_05G190300</name>
</gene>
<evidence type="ECO:0000256" key="7">
    <source>
        <dbReference type="ARBA" id="ARBA00022771"/>
    </source>
</evidence>
<keyword evidence="5" id="KW-0479">Metal-binding</keyword>
<dbReference type="AlphaFoldDB" id="A0AAW1KYY4"/>
<comment type="catalytic activity">
    <reaction evidence="1">
        <text>[E2 ubiquitin-conjugating enzyme]-S-ubiquitinyl-L-cysteine + [acceptor protein]-L-lysine = [E2 ubiquitin-conjugating enzyme]-L-cysteine + [acceptor protein]-N(6)-ubiquitinyl-L-lysine.</text>
        <dbReference type="EC" id="2.3.2.31"/>
    </reaction>
</comment>
<sequence length="315" mass="35935">MNECFLFLLISPISALKNNTLNSKRSRIHSFRNRNILELSLVFVLIASNFAKLPWIEDSEPVRNYRLLAFNGRAMGSIQKPATCGICFEDKLPVTENIYHKRAKCSKFHPFCQDCMATHILYRIQSRVATVRCPGVECTAKLDPIECQTLIPGNVFVEWCDILVDAWIARKGHKRAVCPYEGCAEVVIDECKSGGKQECAKCRREFCFGCGVKWERNHHEVCRYEELVFLNAARQGSWKRCPNCRFFVQRSTGCNSVSCRCGTTFCYKCGVETCRCQIRIKLNLARKESNDIQVANRRRGSKIASLQLDENDGSC</sequence>
<comment type="cofactor">
    <cofactor evidence="2">
        <name>Zn(2+)</name>
        <dbReference type="ChEBI" id="CHEBI:29105"/>
    </cofactor>
</comment>
<name>A0AAW1KYY4_SAPOF</name>
<dbReference type="GO" id="GO:0061630">
    <property type="term" value="F:ubiquitin protein ligase activity"/>
    <property type="evidence" value="ECO:0007669"/>
    <property type="project" value="UniProtKB-EC"/>
</dbReference>
<protein>
    <recommendedName>
        <fullName evidence="3">RBR-type E3 ubiquitin transferase</fullName>
        <ecNumber evidence="3">2.3.2.31</ecNumber>
    </recommendedName>
</protein>
<dbReference type="Pfam" id="PF01485">
    <property type="entry name" value="IBR"/>
    <property type="match status" value="2"/>
</dbReference>
<keyword evidence="12" id="KW-1185">Reference proteome</keyword>
<proteinExistence type="predicted"/>
<dbReference type="EMBL" id="JBDFQZ010000005">
    <property type="protein sequence ID" value="KAK9726103.1"/>
    <property type="molecule type" value="Genomic_DNA"/>
</dbReference>
<evidence type="ECO:0000256" key="2">
    <source>
        <dbReference type="ARBA" id="ARBA00001947"/>
    </source>
</evidence>
<comment type="caution">
    <text evidence="11">The sequence shown here is derived from an EMBL/GenBank/DDBJ whole genome shotgun (WGS) entry which is preliminary data.</text>
</comment>
<dbReference type="SMART" id="SM00647">
    <property type="entry name" value="IBR"/>
    <property type="match status" value="2"/>
</dbReference>
<keyword evidence="8" id="KW-0833">Ubl conjugation pathway</keyword>
<dbReference type="GO" id="GO:0008270">
    <property type="term" value="F:zinc ion binding"/>
    <property type="evidence" value="ECO:0007669"/>
    <property type="project" value="UniProtKB-KW"/>
</dbReference>
<evidence type="ECO:0000256" key="1">
    <source>
        <dbReference type="ARBA" id="ARBA00001798"/>
    </source>
</evidence>
<dbReference type="InterPro" id="IPR031127">
    <property type="entry name" value="E3_UB_ligase_RBR"/>
</dbReference>
<dbReference type="Gene3D" id="3.30.40.10">
    <property type="entry name" value="Zinc/RING finger domain, C3HC4 (zinc finger)"/>
    <property type="match status" value="1"/>
</dbReference>
<keyword evidence="9" id="KW-0862">Zinc</keyword>
<feature type="domain" description="RING-type" evidence="10">
    <location>
        <begin position="80"/>
        <end position="288"/>
    </location>
</feature>
<organism evidence="11 12">
    <name type="scientific">Saponaria officinalis</name>
    <name type="common">Common soapwort</name>
    <name type="synonym">Lychnis saponaria</name>
    <dbReference type="NCBI Taxonomy" id="3572"/>
    <lineage>
        <taxon>Eukaryota</taxon>
        <taxon>Viridiplantae</taxon>
        <taxon>Streptophyta</taxon>
        <taxon>Embryophyta</taxon>
        <taxon>Tracheophyta</taxon>
        <taxon>Spermatophyta</taxon>
        <taxon>Magnoliopsida</taxon>
        <taxon>eudicotyledons</taxon>
        <taxon>Gunneridae</taxon>
        <taxon>Pentapetalae</taxon>
        <taxon>Caryophyllales</taxon>
        <taxon>Caryophyllaceae</taxon>
        <taxon>Caryophylleae</taxon>
        <taxon>Saponaria</taxon>
    </lineage>
</organism>
<evidence type="ECO:0000259" key="10">
    <source>
        <dbReference type="PROSITE" id="PS51873"/>
    </source>
</evidence>
<dbReference type="InterPro" id="IPR002867">
    <property type="entry name" value="IBR_dom"/>
</dbReference>
<evidence type="ECO:0000313" key="12">
    <source>
        <dbReference type="Proteomes" id="UP001443914"/>
    </source>
</evidence>
<dbReference type="Gene3D" id="1.20.120.1750">
    <property type="match status" value="1"/>
</dbReference>
<dbReference type="InterPro" id="IPR013083">
    <property type="entry name" value="Znf_RING/FYVE/PHD"/>
</dbReference>
<dbReference type="CDD" id="cd22584">
    <property type="entry name" value="Rcat_RBR_unk"/>
    <property type="match status" value="1"/>
</dbReference>
<evidence type="ECO:0000256" key="8">
    <source>
        <dbReference type="ARBA" id="ARBA00022786"/>
    </source>
</evidence>
<keyword evidence="6" id="KW-0677">Repeat</keyword>
<dbReference type="InterPro" id="IPR044066">
    <property type="entry name" value="TRIAD_supradom"/>
</dbReference>